<evidence type="ECO:0000256" key="3">
    <source>
        <dbReference type="ARBA" id="ARBA00021406"/>
    </source>
</evidence>
<keyword evidence="5" id="KW-0493">Microtubule</keyword>
<comment type="caution">
    <text evidence="10">The sequence shown here is derived from an EMBL/GenBank/DDBJ whole genome shotgun (WGS) entry which is preliminary data.</text>
</comment>
<protein>
    <recommendedName>
        <fullName evidence="3">Centrosomal protein of 162 kDa</fullName>
    </recommendedName>
</protein>
<evidence type="ECO:0000256" key="8">
    <source>
        <dbReference type="ARBA" id="ARBA00023212"/>
    </source>
</evidence>
<dbReference type="PANTHER" id="PTHR34031:SF1">
    <property type="entry name" value="CENTROSOMAL PROTEIN OF 162 KDA"/>
    <property type="match status" value="1"/>
</dbReference>
<keyword evidence="4" id="KW-0963">Cytoplasm</keyword>
<evidence type="ECO:0000256" key="9">
    <source>
        <dbReference type="SAM" id="Coils"/>
    </source>
</evidence>
<organism evidence="10 11">
    <name type="scientific">Staurois parvus</name>
    <dbReference type="NCBI Taxonomy" id="386267"/>
    <lineage>
        <taxon>Eukaryota</taxon>
        <taxon>Metazoa</taxon>
        <taxon>Chordata</taxon>
        <taxon>Craniata</taxon>
        <taxon>Vertebrata</taxon>
        <taxon>Euteleostomi</taxon>
        <taxon>Amphibia</taxon>
        <taxon>Batrachia</taxon>
        <taxon>Anura</taxon>
        <taxon>Neobatrachia</taxon>
        <taxon>Ranoidea</taxon>
        <taxon>Ranidae</taxon>
        <taxon>Staurois</taxon>
    </lineage>
</organism>
<evidence type="ECO:0000256" key="4">
    <source>
        <dbReference type="ARBA" id="ARBA00022490"/>
    </source>
</evidence>
<evidence type="ECO:0000313" key="10">
    <source>
        <dbReference type="EMBL" id="CAI9575980.1"/>
    </source>
</evidence>
<accession>A0ABN9DTM7</accession>
<comment type="similarity">
    <text evidence="2">Belongs to the CEP162 family.</text>
</comment>
<evidence type="ECO:0000313" key="11">
    <source>
        <dbReference type="Proteomes" id="UP001162483"/>
    </source>
</evidence>
<proteinExistence type="inferred from homology"/>
<evidence type="ECO:0000256" key="5">
    <source>
        <dbReference type="ARBA" id="ARBA00022701"/>
    </source>
</evidence>
<keyword evidence="8" id="KW-0206">Cytoskeleton</keyword>
<gene>
    <name evidence="10" type="ORF">SPARVUS_LOCUS8310558</name>
</gene>
<feature type="coiled-coil region" evidence="9">
    <location>
        <begin position="85"/>
        <end position="195"/>
    </location>
</feature>
<keyword evidence="11" id="KW-1185">Reference proteome</keyword>
<keyword evidence="7 9" id="KW-0175">Coiled coil</keyword>
<name>A0ABN9DTM7_9NEOB</name>
<dbReference type="EMBL" id="CATNWA010014794">
    <property type="protein sequence ID" value="CAI9575980.1"/>
    <property type="molecule type" value="Genomic_DNA"/>
</dbReference>
<dbReference type="InterPro" id="IPR038774">
    <property type="entry name" value="CEP162-like"/>
</dbReference>
<reference evidence="10" key="1">
    <citation type="submission" date="2023-05" db="EMBL/GenBank/DDBJ databases">
        <authorList>
            <person name="Stuckert A."/>
        </authorList>
    </citation>
    <scope>NUCLEOTIDE SEQUENCE</scope>
</reference>
<evidence type="ECO:0000256" key="2">
    <source>
        <dbReference type="ARBA" id="ARBA00009485"/>
    </source>
</evidence>
<dbReference type="Proteomes" id="UP001162483">
    <property type="component" value="Unassembled WGS sequence"/>
</dbReference>
<evidence type="ECO:0000256" key="7">
    <source>
        <dbReference type="ARBA" id="ARBA00023054"/>
    </source>
</evidence>
<evidence type="ECO:0000256" key="1">
    <source>
        <dbReference type="ARBA" id="ARBA00004114"/>
    </source>
</evidence>
<sequence>MFMLSRKPHLSSVGARGKYLGASKADALPSSKGSTLETESFPAMQDEKLYQPDTFADFHICDLQQDNERLQGEVCKLSQEINQQRVNYEATVAQGEDAMKRLKEENVEQIAALKNLHHTDTEKLICQHALEHSSSRVAELSSKLSTQEILIKHLQKQVSELLKDRESLAVFRIREETLQNEVTKLLDELKAARECHTPEMRHYLTLDSKIKYMEMRHSQREQELQQVIQQTRQAAENVQTKETDKWKKLVHQKNMELEKFRSELDAILDVLRVLQRQGIVIPTTASEGY</sequence>
<dbReference type="PANTHER" id="PTHR34031">
    <property type="entry name" value="CENTROSOMAL PROTEIN OF 162 KDA"/>
    <property type="match status" value="1"/>
</dbReference>
<keyword evidence="6" id="KW-0970">Cilium biogenesis/degradation</keyword>
<comment type="subcellular location">
    <subcellularLocation>
        <location evidence="1">Cytoplasm</location>
        <location evidence="1">Cytoskeleton</location>
        <location evidence="1">Microtubule organizing center</location>
        <location evidence="1">Centrosome</location>
        <location evidence="1">Centriole</location>
    </subcellularLocation>
</comment>
<feature type="coiled-coil region" evidence="9">
    <location>
        <begin position="221"/>
        <end position="277"/>
    </location>
</feature>
<evidence type="ECO:0000256" key="6">
    <source>
        <dbReference type="ARBA" id="ARBA00022794"/>
    </source>
</evidence>